<dbReference type="EMBL" id="OX395126">
    <property type="protein sequence ID" value="CAI5762257.1"/>
    <property type="molecule type" value="Genomic_DNA"/>
</dbReference>
<feature type="region of interest" description="Disordered" evidence="5">
    <location>
        <begin position="1309"/>
        <end position="1350"/>
    </location>
</feature>
<dbReference type="PROSITE" id="PS50835">
    <property type="entry name" value="IG_LIKE"/>
    <property type="match status" value="2"/>
</dbReference>
<organism evidence="7 8">
    <name type="scientific">Podarcis lilfordi</name>
    <name type="common">Lilford's wall lizard</name>
    <dbReference type="NCBI Taxonomy" id="74358"/>
    <lineage>
        <taxon>Eukaryota</taxon>
        <taxon>Metazoa</taxon>
        <taxon>Chordata</taxon>
        <taxon>Craniata</taxon>
        <taxon>Vertebrata</taxon>
        <taxon>Euteleostomi</taxon>
        <taxon>Lepidosauria</taxon>
        <taxon>Squamata</taxon>
        <taxon>Bifurcata</taxon>
        <taxon>Unidentata</taxon>
        <taxon>Episquamata</taxon>
        <taxon>Laterata</taxon>
        <taxon>Lacertibaenia</taxon>
        <taxon>Lacertidae</taxon>
        <taxon>Podarcis</taxon>
    </lineage>
</organism>
<sequence length="1714" mass="193885">MSSNDSSDGPPSTTTVSSVLVQAGDCKIIIAILKCGDWVQLQLAESVPNLLEIGSNQEETKKLLQDHELLLAKLKPLEEQVWDLLREADKTAAEAKDKSQVYDAMAETMGDAWDSLVIVLEKRKALLELTSDFFENALEFAIKIDQVEDFLRNSQEFENPESLRAILHQHEQHTRELLEKSLVLLNKSHDLTEFIEEFKSDGPNVNPEFVQGAHSSCTKIGSLLEVLQDRRRQLDKYLKLQRQGLEQVLQICQWHHQENQITSWYKKNIKDYFHKQKLGSSLKENEELLQEHKEMENKVKVWSSSVEDLKSEALKILFSEEYAEKEHLKLSNQKMNLLQQEVNRCMEERKTLLQEANEFFTAAAKACDVLRNVEASLKLLNSEGISSPLLAIKHEELKKEITEGSADALQKGQALLSKGDAHSSWMAGVQEMVNCINKRADGLIKQCTAFKELASEKQNLTTSLDNYLKKASTKIKNVGPIVSAAINPGSSVPESEKVLNKYLELANQTKEMATELELAVRIFKEMEELETTEVAVFSNKTDLLNEELTTLNRNISSKLEILKPYVEFLKSSDEVGGDAQRLKEFYITEAVQEDSEAKNEALLQSADDQWQMVLKKILSTQDMGHDFLNLVNMINENLILNVGSVVQVTEHTIDILNKEKEELTQLWATWKLNMNQVKSIKQQCGKFNEQFKTTTQSLNILQEALKSTTALDLGSNLSVLIELQNKFNHMKPRFQQLNAEVEYTLKLSEQLSLKGVPDMEKSEKVSELIHLHKEIKEKMAEYDDIFNKTIKFHHVKEELEGLIKSGGLKIPEAKDVPSDTPHAKIHLNNAQEKHAHIRHLYKLALSLGMDIISAVQHPNSFNVSVKNLQQQLNTLESDSVNWDSKAEKYEEDLSHILHFCTTKDEIRELRESFKDLKKKFNNMKFNYSKKTEKARNLKTLRIQIQQVDAYSEKMQVLRKKTDNLKKKILDSLATQPSDKAEILSGSINELEKQLSEFGKIMEDYKQNLDLMERLQQMMEECLFWCEEASATVVRVEKYSSECKTREAVETLYKQFNKFVEPMVPQQEERIQQITNLAKDLYGIEDGKKYIEKIGVKHKEVLDSISELCSSLTELEDKLGEDSLKGKAQNSGNFEDEQEAEQKQMTSKENLKEKTNELKQQMESSTLAESPLATKTLNTVASANTRKEEMILADISVVCSAGEDSVSRDSDLLLSSAKEDSFQAELLAEEVPSGDEYECISPDDISLPPLSETPESNLLHSETELEEPPCCSSRSLHVSSYSVQMQINAGGKRMMDECDHLTSVAYADTPGHRKEHMSDQPGRFSSSTLSYHSKHKAESPFAHSPPEMPEASPLTCMLKAEPAYCMTSEVCETRLQRHEVHRSMTEAQGQLHDGNNFTKSQDRLHASPNAFSDLLFQSDTTRSCQRQMVTREEIKSISEKNSMVSLCGQAPNFSKLLSNVTVMEGSPVTLEVEVTGFPEPTLTWYKKGQKVTGDEHLKISHKDTKYALFIEKVCDTDAGLYVVRAKNSSGTVSSSAILHVQVQGVQPSFIKKFRHATLQEGDDLNLHCTISGRPRPNVIWTKDGIRVAARGTSVEKLGDTYYLLKRNVVLADSGKYLCIATNEVGEASCSAFVRVIEQNKNVPSATETKSKQESCYSSGKVKADAPEALQGQDWRCLRGQRQTKNCSVRKTIQLSFNHHPKVPSRLQAEELEDVA</sequence>
<protein>
    <submittedName>
        <fullName evidence="7">Coiled-coil domain-containing protein 141 isoform X1</fullName>
    </submittedName>
</protein>
<dbReference type="SMART" id="SM00409">
    <property type="entry name" value="IG"/>
    <property type="match status" value="2"/>
</dbReference>
<evidence type="ECO:0000256" key="4">
    <source>
        <dbReference type="SAM" id="Coils"/>
    </source>
</evidence>
<dbReference type="InterPro" id="IPR050876">
    <property type="entry name" value="IgLON_domain"/>
</dbReference>
<keyword evidence="2" id="KW-1015">Disulfide bond</keyword>
<dbReference type="FunFam" id="2.60.40.10:FF:000032">
    <property type="entry name" value="palladin isoform X1"/>
    <property type="match status" value="1"/>
</dbReference>
<dbReference type="SUPFAM" id="SSF48726">
    <property type="entry name" value="Immunoglobulin"/>
    <property type="match status" value="2"/>
</dbReference>
<dbReference type="InterPro" id="IPR018159">
    <property type="entry name" value="Spectrin/alpha-actinin"/>
</dbReference>
<dbReference type="Pfam" id="PF07679">
    <property type="entry name" value="I-set"/>
    <property type="match status" value="2"/>
</dbReference>
<comment type="similarity">
    <text evidence="1">Belongs to the protein kinase superfamily. CAMK Ser/Thr protein kinase family.</text>
</comment>
<evidence type="ECO:0000313" key="7">
    <source>
        <dbReference type="EMBL" id="CAI5762257.1"/>
    </source>
</evidence>
<accession>A0AA35JLQ0</accession>
<evidence type="ECO:0000256" key="3">
    <source>
        <dbReference type="ARBA" id="ARBA00023319"/>
    </source>
</evidence>
<keyword evidence="4" id="KW-0175">Coiled coil</keyword>
<dbReference type="FunFam" id="2.60.40.10:FF:000080">
    <property type="entry name" value="Myosin light chain kinase, smooth muscle"/>
    <property type="match status" value="1"/>
</dbReference>
<dbReference type="CDD" id="cd00176">
    <property type="entry name" value="SPEC"/>
    <property type="match status" value="1"/>
</dbReference>
<dbReference type="InterPro" id="IPR003598">
    <property type="entry name" value="Ig_sub2"/>
</dbReference>
<proteinExistence type="inferred from homology"/>
<keyword evidence="8" id="KW-1185">Reference proteome</keyword>
<gene>
    <name evidence="7" type="ORF">PODLI_1B018225</name>
</gene>
<dbReference type="InterPro" id="IPR002017">
    <property type="entry name" value="Spectrin_repeat"/>
</dbReference>
<keyword evidence="3" id="KW-0393">Immunoglobulin domain</keyword>
<dbReference type="InterPro" id="IPR013098">
    <property type="entry name" value="Ig_I-set"/>
</dbReference>
<name>A0AA35JLQ0_9SAUR</name>
<reference evidence="7" key="1">
    <citation type="submission" date="2022-12" db="EMBL/GenBank/DDBJ databases">
        <authorList>
            <person name="Alioto T."/>
            <person name="Alioto T."/>
            <person name="Gomez Garrido J."/>
        </authorList>
    </citation>
    <scope>NUCLEOTIDE SEQUENCE</scope>
</reference>
<feature type="domain" description="Ig-like" evidence="6">
    <location>
        <begin position="1546"/>
        <end position="1633"/>
    </location>
</feature>
<evidence type="ECO:0000259" key="6">
    <source>
        <dbReference type="PROSITE" id="PS50835"/>
    </source>
</evidence>
<evidence type="ECO:0000313" key="8">
    <source>
        <dbReference type="Proteomes" id="UP001178461"/>
    </source>
</evidence>
<dbReference type="Gene3D" id="2.60.40.10">
    <property type="entry name" value="Immunoglobulins"/>
    <property type="match status" value="2"/>
</dbReference>
<dbReference type="InterPro" id="IPR036179">
    <property type="entry name" value="Ig-like_dom_sf"/>
</dbReference>
<dbReference type="SMART" id="SM00408">
    <property type="entry name" value="IGc2"/>
    <property type="match status" value="2"/>
</dbReference>
<evidence type="ECO:0000256" key="5">
    <source>
        <dbReference type="SAM" id="MobiDB-lite"/>
    </source>
</evidence>
<dbReference type="PANTHER" id="PTHR42757:SF44">
    <property type="entry name" value="COILED-COIL DOMAIN-CONTAINING PROTEIN 141"/>
    <property type="match status" value="1"/>
</dbReference>
<evidence type="ECO:0000256" key="2">
    <source>
        <dbReference type="ARBA" id="ARBA00023157"/>
    </source>
</evidence>
<dbReference type="PANTHER" id="PTHR42757">
    <property type="entry name" value="IGLON FAMILY OF IMMUNOGLOBULIN SUPERFAMILY-RELATED"/>
    <property type="match status" value="1"/>
</dbReference>
<dbReference type="InterPro" id="IPR013783">
    <property type="entry name" value="Ig-like_fold"/>
</dbReference>
<feature type="domain" description="Ig-like" evidence="6">
    <location>
        <begin position="1450"/>
        <end position="1538"/>
    </location>
</feature>
<feature type="compositionally biased region" description="Polar residues" evidence="5">
    <location>
        <begin position="1160"/>
        <end position="1169"/>
    </location>
</feature>
<feature type="coiled-coil region" evidence="4">
    <location>
        <begin position="278"/>
        <end position="355"/>
    </location>
</feature>
<dbReference type="FunFam" id="1.20.58.60:FF:000192">
    <property type="entry name" value="coiled-coil domain-containing protein 141 isoform X2"/>
    <property type="match status" value="1"/>
</dbReference>
<dbReference type="InterPro" id="IPR003599">
    <property type="entry name" value="Ig_sub"/>
</dbReference>
<dbReference type="Gene3D" id="1.20.58.60">
    <property type="match status" value="3"/>
</dbReference>
<feature type="region of interest" description="Disordered" evidence="5">
    <location>
        <begin position="1122"/>
        <end position="1169"/>
    </location>
</feature>
<dbReference type="SUPFAM" id="SSF46966">
    <property type="entry name" value="Spectrin repeat"/>
    <property type="match status" value="4"/>
</dbReference>
<dbReference type="Pfam" id="PF25101">
    <property type="entry name" value="Spectrin_7"/>
    <property type="match status" value="1"/>
</dbReference>
<evidence type="ECO:0000256" key="1">
    <source>
        <dbReference type="ARBA" id="ARBA00006692"/>
    </source>
</evidence>
<dbReference type="Proteomes" id="UP001178461">
    <property type="component" value="Chromosome 1"/>
</dbReference>
<feature type="coiled-coil region" evidence="4">
    <location>
        <begin position="865"/>
        <end position="1007"/>
    </location>
</feature>
<dbReference type="SMART" id="SM00150">
    <property type="entry name" value="SPEC"/>
    <property type="match status" value="5"/>
</dbReference>
<dbReference type="InterPro" id="IPR007110">
    <property type="entry name" value="Ig-like_dom"/>
</dbReference>
<dbReference type="Pfam" id="PF00435">
    <property type="entry name" value="Spectrin"/>
    <property type="match status" value="1"/>
</dbReference>
<dbReference type="InterPro" id="IPR058157">
    <property type="entry name" value="Spectrin_met"/>
</dbReference>